<keyword evidence="1" id="KW-0210">Decarboxylase</keyword>
<dbReference type="PANTHER" id="PTHR10067:SF17">
    <property type="entry name" value="PHOSPHATIDYLSERINE DECARBOXYLASE PROENZYME 2"/>
    <property type="match status" value="1"/>
</dbReference>
<keyword evidence="2" id="KW-0865">Zymogen</keyword>
<accession>A0A1H6JAR8</accession>
<reference evidence="5 6" key="1">
    <citation type="submission" date="2016-10" db="EMBL/GenBank/DDBJ databases">
        <authorList>
            <person name="de Groot N.N."/>
        </authorList>
    </citation>
    <scope>NUCLEOTIDE SEQUENCE [LARGE SCALE GENOMIC DNA]</scope>
    <source>
        <strain evidence="5 6">YAD2003</strain>
    </source>
</reference>
<dbReference type="AlphaFoldDB" id="A0A1H6JAR8"/>
<evidence type="ECO:0000313" key="6">
    <source>
        <dbReference type="Proteomes" id="UP000183190"/>
    </source>
</evidence>
<organism evidence="5 6">
    <name type="scientific">Ruminococcus flavefaciens</name>
    <dbReference type="NCBI Taxonomy" id="1265"/>
    <lineage>
        <taxon>Bacteria</taxon>
        <taxon>Bacillati</taxon>
        <taxon>Bacillota</taxon>
        <taxon>Clostridia</taxon>
        <taxon>Eubacteriales</taxon>
        <taxon>Oscillospiraceae</taxon>
        <taxon>Ruminococcus</taxon>
    </lineage>
</organism>
<evidence type="ECO:0000256" key="2">
    <source>
        <dbReference type="ARBA" id="ARBA00023145"/>
    </source>
</evidence>
<evidence type="ECO:0000256" key="1">
    <source>
        <dbReference type="ARBA" id="ARBA00022793"/>
    </source>
</evidence>
<dbReference type="OrthoDB" id="9802030at2"/>
<dbReference type="GO" id="GO:0008654">
    <property type="term" value="P:phospholipid biosynthetic process"/>
    <property type="evidence" value="ECO:0007669"/>
    <property type="project" value="InterPro"/>
</dbReference>
<keyword evidence="3" id="KW-0456">Lyase</keyword>
<protein>
    <submittedName>
        <fullName evidence="5">Phosphatidylserine decarboxylase</fullName>
    </submittedName>
</protein>
<evidence type="ECO:0000256" key="4">
    <source>
        <dbReference type="ARBA" id="ARBA00023317"/>
    </source>
</evidence>
<dbReference type="RefSeq" id="WP_074716134.1">
    <property type="nucleotide sequence ID" value="NZ_FNWV01000004.1"/>
</dbReference>
<proteinExistence type="predicted"/>
<dbReference type="PANTHER" id="PTHR10067">
    <property type="entry name" value="PHOSPHATIDYLSERINE DECARBOXYLASE"/>
    <property type="match status" value="1"/>
</dbReference>
<gene>
    <name evidence="5" type="ORF">SAMN02910265_01590</name>
</gene>
<dbReference type="EMBL" id="FNWV01000004">
    <property type="protein sequence ID" value="SEH57826.1"/>
    <property type="molecule type" value="Genomic_DNA"/>
</dbReference>
<dbReference type="Proteomes" id="UP000183190">
    <property type="component" value="Unassembled WGS sequence"/>
</dbReference>
<dbReference type="InterPro" id="IPR003817">
    <property type="entry name" value="PS_Dcarbxylase"/>
</dbReference>
<keyword evidence="4" id="KW-0670">Pyruvate</keyword>
<name>A0A1H6JAR8_RUMFL</name>
<dbReference type="GO" id="GO:0004609">
    <property type="term" value="F:phosphatidylserine decarboxylase activity"/>
    <property type="evidence" value="ECO:0007669"/>
    <property type="project" value="InterPro"/>
</dbReference>
<sequence>MIKTRNGDIIVTNEKQNKLLKKLYGCSLGRVALKTLTAPCVSKAAGAFMDSRASKLLIKPFIKRSGIDTSQYVMCDFRSYNDFFTRLVKPDKRPVDYIPKHLISPCDSKLTAHKISKNSIFRIKGSRYRVSDLLQNDFLAKRFCGGYCLIFRLEVDDYHRYCYIDNGTKTDNTFIAGELHTVNPIALERYNIYKRNCREYTVLHTENFGDVVQIEVGAMMVGRIVNNHGEASFVRGEEKGRFEFGGSTIVMLFGRDSISVDHDILCNSAEGIETVVKLGEKIGKAGE</sequence>
<evidence type="ECO:0000256" key="3">
    <source>
        <dbReference type="ARBA" id="ARBA00023239"/>
    </source>
</evidence>
<dbReference type="Pfam" id="PF02666">
    <property type="entry name" value="PS_Dcarbxylase"/>
    <property type="match status" value="1"/>
</dbReference>
<evidence type="ECO:0000313" key="5">
    <source>
        <dbReference type="EMBL" id="SEH57826.1"/>
    </source>
</evidence>